<feature type="compositionally biased region" description="Basic and acidic residues" evidence="6">
    <location>
        <begin position="2174"/>
        <end position="2187"/>
    </location>
</feature>
<feature type="compositionally biased region" description="Basic and acidic residues" evidence="6">
    <location>
        <begin position="2033"/>
        <end position="2054"/>
    </location>
</feature>
<name>K9ASK8_9STAP</name>
<feature type="domain" description="G5" evidence="8">
    <location>
        <begin position="1671"/>
        <end position="1754"/>
    </location>
</feature>
<gene>
    <name evidence="10" type="ORF">C273_04630</name>
</gene>
<feature type="compositionally biased region" description="Polar residues" evidence="6">
    <location>
        <begin position="76"/>
        <end position="88"/>
    </location>
</feature>
<dbReference type="PROSITE" id="PS51109">
    <property type="entry name" value="G5"/>
    <property type="match status" value="6"/>
</dbReference>
<comment type="subcellular location">
    <subcellularLocation>
        <location evidence="1">Secreted</location>
        <location evidence="1">Cell wall</location>
        <topology evidence="1">Peptidoglycan-anchor</topology>
    </subcellularLocation>
</comment>
<dbReference type="PROSITE" id="PS50847">
    <property type="entry name" value="GRAM_POS_ANCHORING"/>
    <property type="match status" value="1"/>
</dbReference>
<organism evidence="10 11">
    <name type="scientific">Staphylococcus massiliensis S46</name>
    <dbReference type="NCBI Taxonomy" id="1229783"/>
    <lineage>
        <taxon>Bacteria</taxon>
        <taxon>Bacillati</taxon>
        <taxon>Bacillota</taxon>
        <taxon>Bacilli</taxon>
        <taxon>Bacillales</taxon>
        <taxon>Staphylococcaceae</taxon>
        <taxon>Staphylococcus</taxon>
    </lineage>
</organism>
<feature type="domain" description="G5" evidence="8">
    <location>
        <begin position="1477"/>
        <end position="1560"/>
    </location>
</feature>
<feature type="compositionally biased region" description="Basic and acidic residues" evidence="6">
    <location>
        <begin position="2133"/>
        <end position="2147"/>
    </location>
</feature>
<feature type="region of interest" description="Disordered" evidence="6">
    <location>
        <begin position="76"/>
        <end position="235"/>
    </location>
</feature>
<feature type="domain" description="G5" evidence="8">
    <location>
        <begin position="1746"/>
        <end position="1826"/>
    </location>
</feature>
<dbReference type="Proteomes" id="UP000009885">
    <property type="component" value="Unassembled WGS sequence"/>
</dbReference>
<dbReference type="Gene3D" id="3.40.390.80">
    <property type="entry name" value="Peptidase M60, enhancin-like domain 2"/>
    <property type="match status" value="1"/>
</dbReference>
<feature type="compositionally biased region" description="Low complexity" evidence="6">
    <location>
        <begin position="164"/>
        <end position="224"/>
    </location>
</feature>
<keyword evidence="10" id="KW-0378">Hydrolase</keyword>
<feature type="compositionally biased region" description="Basic and acidic residues" evidence="6">
    <location>
        <begin position="2086"/>
        <end position="2097"/>
    </location>
</feature>
<proteinExistence type="predicted"/>
<evidence type="ECO:0000256" key="6">
    <source>
        <dbReference type="SAM" id="MobiDB-lite"/>
    </source>
</evidence>
<feature type="domain" description="G5" evidence="8">
    <location>
        <begin position="1940"/>
        <end position="2020"/>
    </location>
</feature>
<feature type="domain" description="G5" evidence="8">
    <location>
        <begin position="1356"/>
        <end position="1438"/>
    </location>
</feature>
<accession>K9ASK8</accession>
<evidence type="ECO:0000256" key="2">
    <source>
        <dbReference type="ARBA" id="ARBA00022512"/>
    </source>
</evidence>
<feature type="region of interest" description="Disordered" evidence="6">
    <location>
        <begin position="2026"/>
        <end position="2242"/>
    </location>
</feature>
<feature type="compositionally biased region" description="Pro residues" evidence="6">
    <location>
        <begin position="225"/>
        <end position="234"/>
    </location>
</feature>
<dbReference type="SMART" id="SM01276">
    <property type="entry name" value="M60-like"/>
    <property type="match status" value="1"/>
</dbReference>
<dbReference type="PATRIC" id="fig|1229783.3.peg.933"/>
<dbReference type="Gene3D" id="2.20.230.30">
    <property type="match status" value="5"/>
</dbReference>
<feature type="compositionally biased region" description="Polar residues" evidence="6">
    <location>
        <begin position="96"/>
        <end position="123"/>
    </location>
</feature>
<keyword evidence="3" id="KW-0964">Secreted</keyword>
<comment type="caution">
    <text evidence="10">The sequence shown here is derived from an EMBL/GenBank/DDBJ whole genome shotgun (WGS) entry which is preliminary data.</text>
</comment>
<feature type="domain" description="Peptidase M60" evidence="9">
    <location>
        <begin position="261"/>
        <end position="569"/>
    </location>
</feature>
<dbReference type="eggNOG" id="COG3087">
    <property type="taxonomic scope" value="Bacteria"/>
</dbReference>
<dbReference type="RefSeq" id="WP_009382952.1">
    <property type="nucleotide sequence ID" value="NZ_AMSQ01000005.1"/>
</dbReference>
<dbReference type="GO" id="GO:0008233">
    <property type="term" value="F:peptidase activity"/>
    <property type="evidence" value="ECO:0007669"/>
    <property type="project" value="UniProtKB-KW"/>
</dbReference>
<dbReference type="Pfam" id="PF07501">
    <property type="entry name" value="G5"/>
    <property type="match status" value="4"/>
</dbReference>
<protein>
    <submittedName>
        <fullName evidence="10">Putative protease</fullName>
    </submittedName>
</protein>
<dbReference type="Pfam" id="PF00746">
    <property type="entry name" value="Gram_pos_anchor"/>
    <property type="match status" value="1"/>
</dbReference>
<keyword evidence="5" id="KW-0572">Peptidoglycan-anchor</keyword>
<dbReference type="eggNOG" id="COG3979">
    <property type="taxonomic scope" value="Bacteria"/>
</dbReference>
<evidence type="ECO:0000256" key="5">
    <source>
        <dbReference type="ARBA" id="ARBA00023088"/>
    </source>
</evidence>
<evidence type="ECO:0000259" key="9">
    <source>
        <dbReference type="PROSITE" id="PS51723"/>
    </source>
</evidence>
<evidence type="ECO:0000256" key="4">
    <source>
        <dbReference type="ARBA" id="ARBA00022729"/>
    </source>
</evidence>
<dbReference type="SMART" id="SM01208">
    <property type="entry name" value="G5"/>
    <property type="match status" value="7"/>
</dbReference>
<evidence type="ECO:0000256" key="3">
    <source>
        <dbReference type="ARBA" id="ARBA00022525"/>
    </source>
</evidence>
<feature type="region of interest" description="Disordered" evidence="6">
    <location>
        <begin position="36"/>
        <end position="59"/>
    </location>
</feature>
<dbReference type="Gene3D" id="2.20.230.10">
    <property type="entry name" value="Resuscitation-promoting factor rpfb"/>
    <property type="match status" value="1"/>
</dbReference>
<evidence type="ECO:0000256" key="1">
    <source>
        <dbReference type="ARBA" id="ARBA00004168"/>
    </source>
</evidence>
<dbReference type="PROSITE" id="PS51723">
    <property type="entry name" value="PEPTIDASE_M60"/>
    <property type="match status" value="1"/>
</dbReference>
<dbReference type="InterPro" id="IPR011098">
    <property type="entry name" value="G5_dom"/>
</dbReference>
<dbReference type="InterPro" id="IPR031161">
    <property type="entry name" value="Peptidase_M60_dom"/>
</dbReference>
<evidence type="ECO:0000259" key="8">
    <source>
        <dbReference type="PROSITE" id="PS51109"/>
    </source>
</evidence>
<feature type="domain" description="G5" evidence="8">
    <location>
        <begin position="1552"/>
        <end position="1632"/>
    </location>
</feature>
<keyword evidence="4" id="KW-0732">Signal</keyword>
<dbReference type="InterPro" id="IPR019931">
    <property type="entry name" value="LPXTG_anchor"/>
</dbReference>
<keyword evidence="11" id="KW-1185">Reference proteome</keyword>
<evidence type="ECO:0000259" key="7">
    <source>
        <dbReference type="PROSITE" id="PS50847"/>
    </source>
</evidence>
<feature type="compositionally biased region" description="Low complexity" evidence="6">
    <location>
        <begin position="124"/>
        <end position="150"/>
    </location>
</feature>
<dbReference type="STRING" id="1229783.C273_04630"/>
<dbReference type="EMBL" id="AMSQ01000005">
    <property type="protein sequence ID" value="EKU49061.1"/>
    <property type="molecule type" value="Genomic_DNA"/>
</dbReference>
<feature type="compositionally biased region" description="Polar residues" evidence="6">
    <location>
        <begin position="36"/>
        <end position="46"/>
    </location>
</feature>
<dbReference type="InterPro" id="IPR004954">
    <property type="entry name" value="Mucin-bd"/>
</dbReference>
<evidence type="ECO:0000313" key="10">
    <source>
        <dbReference type="EMBL" id="EKU49061.1"/>
    </source>
</evidence>
<feature type="domain" description="Gram-positive cocci surface proteins LPxTG" evidence="7">
    <location>
        <begin position="2304"/>
        <end position="2338"/>
    </location>
</feature>
<dbReference type="PANTHER" id="PTHR11818">
    <property type="entry name" value="BETA/GAMMA CRYSTALLIN"/>
    <property type="match status" value="1"/>
</dbReference>
<feature type="compositionally biased region" description="Low complexity" evidence="6">
    <location>
        <begin position="47"/>
        <end position="59"/>
    </location>
</feature>
<keyword evidence="2" id="KW-0134">Cell wall</keyword>
<sequence>MQPYKHKTIAITTSTIITGIIYTGVYNQTAQASETVPSTSADTNQASSTTPISNDTTTTIEETGPVTVESLNNLDLPTASTNVDNPATESAIDASNVASNIPTTSENRGSTPTASQGYTETNQAMTTSTAPSTATRSTHDATTTSTPAPRRTARSVVSDPADATLTSNAASSTNTTSGSNNTAPTSTTNTTNATSSLNNTATATRSTTATTTPTTTPTTNTTTPAPTPVAPPTPEIHTVKVDVADDWPSTRLVSVTRGTLHIRQNLGYVVPANTNVYVRSTKVVPGKSLQLDLIAHGNKEDKSLTFSLNNQWHHFNAPANAALFLRTPHDPNLDASIEYYIENDNKIPMPHYYYGGDKAQFDQEWERSQAPFALVESEDVKILVPLLDREFVKNLAPSDPTSSANAFDQNLDYYKNILTKYDEWLGLDNSNEFHRDNKQQYFVRPDKTGYGVAYYSTYYAGTNSTHVTPYFQKGWLVLHEVGHGYDGFITKTIAARDIGLIEVWNNIFANLYVSTVDRTHADWLYHGDQNGYQARELATWQAANGNYTYTDMGLPQRLNVMATLVRGTGVQGFIDFNKSLRENASTVRVTALNDTIAENWGGVSNYNIVPYLEMYGIYINDHVRERIFSKNHSILHHLALMVKDPSERERIRQEHQMKTVYDLISTEAISSSGITGSNTVTLNLNGHTLRDDAVVHLMDKNRIVATAPVVNQTATFTNVPVGAYKISAPFSETGALPNTNVIIVSDQDSTPVTLDYPALDEHMFSNKEEVLLKGLSDLTFASMIYDPSNKTLEIDDRLRKPHDYYGLGKYASIRVKSPDGTIKYERDFIGNVERKGMTRLTTLNIEHGDLIEIYHAEPGSRFAVVDYESRTEVPRLDSSKKNTTYVMTEYGLEVPGKPAPFPRVYQSIEQELNQLRADMAAHPENDYRKQTAAIYHDLQYFEPEVRNVLIETYKDAFVNVELIEDLKKPVVTNPENDVIYAGERTLTLEGTPGSTITVTIEDTQTSYTAVVGDNGIATIETDSNLNLARNVIVTASKDNQTTPPKTYEVKPVVLTSATTELFPNTDKINLTGTPGTTLQAYKIGLDGSRTLLNTFKVPESTAETTDFEFPFTAPLNPGESIYITAGNNMGDDFLADVVSIVSNTGDIHDNELYSGSDPITVLTKPNTTVSLLDQSNQVIGTATSNADGTVTITPTRPLVTNEDVYFSTGEGDAAPTYLYTVHANPITTSTEVLPFDSVYQAHPNLDEATGNETVLTEGANGERVTETNTKLQTTRVVSETAPTSKVIGVDNVRVTETTVPFITRYEGNHDTLITAPEVVREAGANGLTTTTETYVVDPSTGALSAPSSSTTTVDPTTKVIEVGTKEVIETEIPYATIRRYNANLNFGAEQVVTEGTVGTLTTTRIYDVNPNTGERINPTDQTTEVAPVERVVEYGPSAFDTRYEAMPNEDAATGATTVVTPGQNGDLQDSDTSNDPVIEVIGVDNVAVVVTDVPFNTVYQADDARLITEEDIVSQEGANGSTTEKTIYDVDPATGSLTNPNVTTTNVSASDKIVLVGTKEVIVTDVPFATIRRYNANLNVGAEQVVTEGTVGTLTSTRIYDVNPNTGERINPTDQTTEVAPVNRVVEYGPSAFDTRYEAMPNEDAATGATTVITPGQNGDLQDSDTSNDPVPEVIGVDNIAVVMTDVPFNTVYQADDARLITEENVVSQEGANGSTIEKTIYDVDPATGSLTNPNVTTTNVSATDKIVLVGTKEVIVTDVPFTTVRRYNANLDVGAEQVVIEGTVGTLTTTRLYDVNPNTGERINPTEQTSEVAPVDRVVEYGPSAFDTRYEALPNEDEKVGSTTIIQAGQNGDAQDSDASNDPIVQIIGVDNQSQVTATLKFNTVYEADTSKLITEPDLVKQQGVDGSTTTITTYDVNADTGELSNPTVQTHTVDAVDHIVVVGAKEVHVTEIPFKTERRVNKQLAEGVEQVVQEGRVGSVVETVIYQVDPRTGARTEATRSSKQTDAIERIVEYGEAVVKPEVVEPNVPLETEKPAEESKPDAPVEAEKPGEDVTPEAQVETNQPSEEVKPEVPGEAEQPTEAGKPEKPVEEPAKPEVPVEESKPSETVQPEVPVKTEKPSEGVTPEAPGETEKPSEQVKPEDPAKNNQPTEETKPEANGNTEQPTEAETPDQPKEDISTTEKPSETGTPEQPTKPETPKDKVEVEQPKEPQQPIVDLTKPDEETEETEIPSTVKPNMCETKTPLKPVITQTGLTQEDTTSNLVHPKAKFVSPTFNQVTHLTYNKEHVSFSNKHIKNNQESLPETGQTQSDKTTLWSLLAFVLGITFIKSRRKRRQ</sequence>
<evidence type="ECO:0000313" key="11">
    <source>
        <dbReference type="Proteomes" id="UP000009885"/>
    </source>
</evidence>
<reference evidence="10 11" key="1">
    <citation type="journal article" date="2013" name="Genome Announc.">
        <title>Genome Sequence of Staphylococcus massiliensis Strain S46, Isolated from the Surface of Healthy Human Skin.</title>
        <authorList>
            <person name="Srivastav R."/>
            <person name="Singh A."/>
            <person name="Jangir P.K."/>
            <person name="Kumari C."/>
            <person name="Muduli S."/>
            <person name="Sharma R."/>
        </authorList>
    </citation>
    <scope>NUCLEOTIDE SEQUENCE [LARGE SCALE GENOMIC DNA]</scope>
    <source>
        <strain evidence="10 11">S46</strain>
    </source>
</reference>
<dbReference type="GO" id="GO:0006508">
    <property type="term" value="P:proteolysis"/>
    <property type="evidence" value="ECO:0007669"/>
    <property type="project" value="UniProtKB-KW"/>
</dbReference>
<dbReference type="Pfam" id="PF03272">
    <property type="entry name" value="Mucin_bdg"/>
    <property type="match status" value="1"/>
</dbReference>
<dbReference type="Pfam" id="PF13402">
    <property type="entry name" value="Peptidase_M60"/>
    <property type="match status" value="1"/>
</dbReference>
<dbReference type="OrthoDB" id="2392728at2"/>
<feature type="compositionally biased region" description="Basic and acidic residues" evidence="6">
    <location>
        <begin position="2199"/>
        <end position="2211"/>
    </location>
</feature>
<keyword evidence="10" id="KW-0645">Protease</keyword>
<dbReference type="PANTHER" id="PTHR11818:SF11">
    <property type="entry name" value="BETA-CRYSTALLIN B2"/>
    <property type="match status" value="1"/>
</dbReference>
<dbReference type="InterPro" id="IPR050252">
    <property type="entry name" value="Beta/Gamma-Crystallin"/>
</dbReference>